<dbReference type="InterPro" id="IPR010845">
    <property type="entry name" value="FlaF"/>
</dbReference>
<proteinExistence type="predicted"/>
<keyword evidence="1" id="KW-0966">Cell projection</keyword>
<dbReference type="EMBL" id="JAEMHK010000010">
    <property type="protein sequence ID" value="MBJ6801187.1"/>
    <property type="molecule type" value="Genomic_DNA"/>
</dbReference>
<dbReference type="Proteomes" id="UP000641025">
    <property type="component" value="Unassembled WGS sequence"/>
</dbReference>
<dbReference type="Pfam" id="PF07309">
    <property type="entry name" value="FlaF"/>
    <property type="match status" value="1"/>
</dbReference>
<protein>
    <submittedName>
        <fullName evidence="1">Flagellar biosynthesis regulator FlaF</fullName>
    </submittedName>
</protein>
<dbReference type="NCBIfam" id="NF009435">
    <property type="entry name" value="PRK12794.1"/>
    <property type="match status" value="1"/>
</dbReference>
<evidence type="ECO:0000313" key="2">
    <source>
        <dbReference type="Proteomes" id="UP000641025"/>
    </source>
</evidence>
<reference evidence="1 2" key="1">
    <citation type="submission" date="2020-12" db="EMBL/GenBank/DDBJ databases">
        <title>Geomonas sp. Red259, isolated from paddy soil.</title>
        <authorList>
            <person name="Xu Z."/>
            <person name="Zhang Z."/>
            <person name="Masuda Y."/>
            <person name="Itoh H."/>
            <person name="Senoo K."/>
        </authorList>
    </citation>
    <scope>NUCLEOTIDE SEQUENCE [LARGE SCALE GENOMIC DNA]</scope>
    <source>
        <strain evidence="1 2">Red259</strain>
    </source>
</reference>
<comment type="caution">
    <text evidence="1">The sequence shown here is derived from an EMBL/GenBank/DDBJ whole genome shotgun (WGS) entry which is preliminary data.</text>
</comment>
<organism evidence="1 2">
    <name type="scientific">Geomonas propionica</name>
    <dbReference type="NCBI Taxonomy" id="2798582"/>
    <lineage>
        <taxon>Bacteria</taxon>
        <taxon>Pseudomonadati</taxon>
        <taxon>Thermodesulfobacteriota</taxon>
        <taxon>Desulfuromonadia</taxon>
        <taxon>Geobacterales</taxon>
        <taxon>Geobacteraceae</taxon>
        <taxon>Geomonas</taxon>
    </lineage>
</organism>
<keyword evidence="1" id="KW-0282">Flagellum</keyword>
<gene>
    <name evidence="1" type="primary">flaF</name>
    <name evidence="1" type="ORF">JFN90_13720</name>
</gene>
<sequence length="129" mass="14604">MQTNNAIKEYVGIQKESMSGRELEASVLTKAGLMLKAVQENWDAPDREAKMLEAIKYNQKVWSFFQAELTEPGHPMPKQLREDLLNLSLFVDKRFFEVMAFPTAEKLSIVVDINFNIAAGLRTNPENAG</sequence>
<evidence type="ECO:0000313" key="1">
    <source>
        <dbReference type="EMBL" id="MBJ6801187.1"/>
    </source>
</evidence>
<accession>A0ABS0YUR3</accession>
<dbReference type="RefSeq" id="WP_199395688.1">
    <property type="nucleotide sequence ID" value="NZ_JAEMHK010000010.1"/>
</dbReference>
<name>A0ABS0YUR3_9BACT</name>
<keyword evidence="1" id="KW-0969">Cilium</keyword>
<keyword evidence="2" id="KW-1185">Reference proteome</keyword>